<dbReference type="Proteomes" id="UP000593578">
    <property type="component" value="Unassembled WGS sequence"/>
</dbReference>
<protein>
    <submittedName>
        <fullName evidence="1">Uncharacterized protein</fullName>
    </submittedName>
</protein>
<organism evidence="1 2">
    <name type="scientific">Gossypium raimondii</name>
    <name type="common">Peruvian cotton</name>
    <name type="synonym">Gossypium klotzschianum subsp. raimondii</name>
    <dbReference type="NCBI Taxonomy" id="29730"/>
    <lineage>
        <taxon>Eukaryota</taxon>
        <taxon>Viridiplantae</taxon>
        <taxon>Streptophyta</taxon>
        <taxon>Embryophyta</taxon>
        <taxon>Tracheophyta</taxon>
        <taxon>Spermatophyta</taxon>
        <taxon>Magnoliopsida</taxon>
        <taxon>eudicotyledons</taxon>
        <taxon>Gunneridae</taxon>
        <taxon>Pentapetalae</taxon>
        <taxon>rosids</taxon>
        <taxon>malvids</taxon>
        <taxon>Malvales</taxon>
        <taxon>Malvaceae</taxon>
        <taxon>Malvoideae</taxon>
        <taxon>Gossypium</taxon>
    </lineage>
</organism>
<evidence type="ECO:0000313" key="2">
    <source>
        <dbReference type="Proteomes" id="UP000593578"/>
    </source>
</evidence>
<reference evidence="1 2" key="1">
    <citation type="journal article" date="2019" name="Genome Biol. Evol.">
        <title>Insights into the evolution of the New World diploid cottons (Gossypium, subgenus Houzingenia) based on genome sequencing.</title>
        <authorList>
            <person name="Grover C.E."/>
            <person name="Arick M.A. 2nd"/>
            <person name="Thrash A."/>
            <person name="Conover J.L."/>
            <person name="Sanders W.S."/>
            <person name="Peterson D.G."/>
            <person name="Frelichowski J.E."/>
            <person name="Scheffler J.A."/>
            <person name="Scheffler B.E."/>
            <person name="Wendel J.F."/>
        </authorList>
    </citation>
    <scope>NUCLEOTIDE SEQUENCE [LARGE SCALE GENOMIC DNA]</scope>
    <source>
        <strain evidence="1">8</strain>
        <tissue evidence="1">Leaf</tissue>
    </source>
</reference>
<dbReference type="EMBL" id="JABEZZ010000011">
    <property type="protein sequence ID" value="MBA0599860.1"/>
    <property type="molecule type" value="Genomic_DNA"/>
</dbReference>
<accession>A0A7J8QF11</accession>
<dbReference type="PANTHER" id="PTHR48200">
    <property type="entry name" value="PROTEIN, PUTATIVE-RELATED"/>
    <property type="match status" value="1"/>
</dbReference>
<dbReference type="AlphaFoldDB" id="A0A7J8QF11"/>
<evidence type="ECO:0000313" key="1">
    <source>
        <dbReference type="EMBL" id="MBA0599860.1"/>
    </source>
</evidence>
<sequence length="115" mass="14148">MLELWDFTCIGVAQNNLQELKEIWDQWDDKTKRLFYHEYGDLRYLFDVKKVENVSYQVFIENYSSLKEFVATSRRYNISEEKWMAILQSLQDEDVEWRAHWMILDKILYRCGDFD</sequence>
<dbReference type="PANTHER" id="PTHR48200:SF1">
    <property type="entry name" value="AMINOTRANSFERASE-LIKE PLANT MOBILE DOMAIN-CONTAINING PROTEIN"/>
    <property type="match status" value="1"/>
</dbReference>
<comment type="caution">
    <text evidence="1">The sequence shown here is derived from an EMBL/GenBank/DDBJ whole genome shotgun (WGS) entry which is preliminary data.</text>
</comment>
<proteinExistence type="predicted"/>
<gene>
    <name evidence="1" type="ORF">Gorai_006061</name>
</gene>
<feature type="non-terminal residue" evidence="1">
    <location>
        <position position="1"/>
    </location>
</feature>
<name>A0A7J8QF11_GOSRA</name>